<gene>
    <name evidence="3" type="ORF">HDK90DRAFT_556580</name>
</gene>
<comment type="caution">
    <text evidence="3">The sequence shown here is derived from an EMBL/GenBank/DDBJ whole genome shotgun (WGS) entry which is preliminary data.</text>
</comment>
<dbReference type="Gene3D" id="3.30.710.10">
    <property type="entry name" value="Potassium Channel Kv1.1, Chain A"/>
    <property type="match status" value="1"/>
</dbReference>
<keyword evidence="4" id="KW-1185">Reference proteome</keyword>
<organism evidence="3 4">
    <name type="scientific">Phyllosticta capitalensis</name>
    <dbReference type="NCBI Taxonomy" id="121624"/>
    <lineage>
        <taxon>Eukaryota</taxon>
        <taxon>Fungi</taxon>
        <taxon>Dikarya</taxon>
        <taxon>Ascomycota</taxon>
        <taxon>Pezizomycotina</taxon>
        <taxon>Dothideomycetes</taxon>
        <taxon>Dothideomycetes incertae sedis</taxon>
        <taxon>Botryosphaeriales</taxon>
        <taxon>Phyllostictaceae</taxon>
        <taxon>Phyllosticta</taxon>
    </lineage>
</organism>
<name>A0ABR1YK71_9PEZI</name>
<evidence type="ECO:0000256" key="1">
    <source>
        <dbReference type="SAM" id="MobiDB-lite"/>
    </source>
</evidence>
<feature type="compositionally biased region" description="Low complexity" evidence="1">
    <location>
        <begin position="65"/>
        <end position="79"/>
    </location>
</feature>
<dbReference type="SUPFAM" id="SSF54695">
    <property type="entry name" value="POZ domain"/>
    <property type="match status" value="1"/>
</dbReference>
<dbReference type="PANTHER" id="PTHR47843:SF5">
    <property type="entry name" value="BTB_POZ DOMAIN PROTEIN"/>
    <property type="match status" value="1"/>
</dbReference>
<reference evidence="3 4" key="1">
    <citation type="submission" date="2024-04" db="EMBL/GenBank/DDBJ databases">
        <title>Phyllosticta paracitricarpa is synonymous to the EU quarantine fungus P. citricarpa based on phylogenomic analyses.</title>
        <authorList>
            <consortium name="Lawrence Berkeley National Laboratory"/>
            <person name="Van Ingen-Buijs V.A."/>
            <person name="Van Westerhoven A.C."/>
            <person name="Haridas S."/>
            <person name="Skiadas P."/>
            <person name="Martin F."/>
            <person name="Groenewald J.Z."/>
            <person name="Crous P.W."/>
            <person name="Seidl M.F."/>
        </authorList>
    </citation>
    <scope>NUCLEOTIDE SEQUENCE [LARGE SCALE GENOMIC DNA]</scope>
    <source>
        <strain evidence="3 4">CBS 123374</strain>
    </source>
</reference>
<sequence>MNQPQASGLVPLLPAPPQNGQPPYAQPLYVPPPYAQPQFGQPRYSQPPQYVMPPHVAPQYFMHQQPQLAQQQNAQAQPQSIQTGVAPAAALQQPLQKPQPQPEETQRQCRNPVELEYMDDVKDVEIKYGNTASFRKVGYYHALETGVHSDVIVRDRDGAEWKVHKLIVTKTCEFFKNALSGSFRESRRNVVEMPNDDPAAVKALLEYLYVEDYSIVEDTPRKPEVLLQHLEVYIIGQIYVIPGLQDLAYRRFVKYWFTAWCPCPIFNDVARRVYNSTLVSDKQIRCFIADMAAVHLRGLLLNREFVEVMADFEAFSIDIAKSMVKNDDKCGTERARCKSQPLHHMKLRSWN</sequence>
<proteinExistence type="predicted"/>
<dbReference type="PROSITE" id="PS50097">
    <property type="entry name" value="BTB"/>
    <property type="match status" value="1"/>
</dbReference>
<dbReference type="CDD" id="cd18186">
    <property type="entry name" value="BTB_POZ_ZBTB_KLHL-like"/>
    <property type="match status" value="1"/>
</dbReference>
<dbReference type="EMBL" id="JBBWRZ010000008">
    <property type="protein sequence ID" value="KAK8230737.1"/>
    <property type="molecule type" value="Genomic_DNA"/>
</dbReference>
<evidence type="ECO:0000313" key="3">
    <source>
        <dbReference type="EMBL" id="KAK8230737.1"/>
    </source>
</evidence>
<evidence type="ECO:0000313" key="4">
    <source>
        <dbReference type="Proteomes" id="UP001492380"/>
    </source>
</evidence>
<dbReference type="InterPro" id="IPR011333">
    <property type="entry name" value="SKP1/BTB/POZ_sf"/>
</dbReference>
<feature type="region of interest" description="Disordered" evidence="1">
    <location>
        <begin position="65"/>
        <end position="111"/>
    </location>
</feature>
<dbReference type="InterPro" id="IPR000210">
    <property type="entry name" value="BTB/POZ_dom"/>
</dbReference>
<accession>A0ABR1YK71</accession>
<protein>
    <recommendedName>
        <fullName evidence="2">BTB domain-containing protein</fullName>
    </recommendedName>
</protein>
<feature type="region of interest" description="Disordered" evidence="1">
    <location>
        <begin position="1"/>
        <end position="52"/>
    </location>
</feature>
<dbReference type="Pfam" id="PF00651">
    <property type="entry name" value="BTB"/>
    <property type="match status" value="1"/>
</dbReference>
<feature type="domain" description="BTB" evidence="2">
    <location>
        <begin position="149"/>
        <end position="217"/>
    </location>
</feature>
<feature type="compositionally biased region" description="Low complexity" evidence="1">
    <location>
        <begin position="86"/>
        <end position="98"/>
    </location>
</feature>
<dbReference type="PANTHER" id="PTHR47843">
    <property type="entry name" value="BTB DOMAIN-CONTAINING PROTEIN-RELATED"/>
    <property type="match status" value="1"/>
</dbReference>
<evidence type="ECO:0000259" key="2">
    <source>
        <dbReference type="PROSITE" id="PS50097"/>
    </source>
</evidence>
<dbReference type="SMART" id="SM00225">
    <property type="entry name" value="BTB"/>
    <property type="match status" value="1"/>
</dbReference>
<dbReference type="Proteomes" id="UP001492380">
    <property type="component" value="Unassembled WGS sequence"/>
</dbReference>